<protein>
    <submittedName>
        <fullName evidence="2">Uncharacterized protein</fullName>
    </submittedName>
</protein>
<name>A0A830FFH0_9EURY</name>
<keyword evidence="1" id="KW-0472">Membrane</keyword>
<evidence type="ECO:0000313" key="2">
    <source>
        <dbReference type="EMBL" id="GGL70357.1"/>
    </source>
</evidence>
<dbReference type="RefSeq" id="WP_188980475.1">
    <property type="nucleotide sequence ID" value="NZ_BMPG01000005.1"/>
</dbReference>
<evidence type="ECO:0000256" key="1">
    <source>
        <dbReference type="SAM" id="Phobius"/>
    </source>
</evidence>
<keyword evidence="3" id="KW-1185">Reference proteome</keyword>
<feature type="transmembrane region" description="Helical" evidence="1">
    <location>
        <begin position="58"/>
        <end position="77"/>
    </location>
</feature>
<proteinExistence type="predicted"/>
<comment type="caution">
    <text evidence="2">The sequence shown here is derived from an EMBL/GenBank/DDBJ whole genome shotgun (WGS) entry which is preliminary data.</text>
</comment>
<keyword evidence="1" id="KW-0812">Transmembrane</keyword>
<organism evidence="2 3">
    <name type="scientific">Halocalculus aciditolerans</name>
    <dbReference type="NCBI Taxonomy" id="1383812"/>
    <lineage>
        <taxon>Archaea</taxon>
        <taxon>Methanobacteriati</taxon>
        <taxon>Methanobacteriota</taxon>
        <taxon>Stenosarchaea group</taxon>
        <taxon>Halobacteria</taxon>
        <taxon>Halobacteriales</taxon>
        <taxon>Halobacteriaceae</taxon>
        <taxon>Halocalculus</taxon>
    </lineage>
</organism>
<feature type="transmembrane region" description="Helical" evidence="1">
    <location>
        <begin position="148"/>
        <end position="174"/>
    </location>
</feature>
<gene>
    <name evidence="2" type="ORF">GCM10009039_30500</name>
</gene>
<feature type="transmembrane region" description="Helical" evidence="1">
    <location>
        <begin position="20"/>
        <end position="38"/>
    </location>
</feature>
<keyword evidence="1" id="KW-1133">Transmembrane helix</keyword>
<reference evidence="2" key="1">
    <citation type="journal article" date="2014" name="Int. J. Syst. Evol. Microbiol.">
        <title>Complete genome sequence of Corynebacterium casei LMG S-19264T (=DSM 44701T), isolated from a smear-ripened cheese.</title>
        <authorList>
            <consortium name="US DOE Joint Genome Institute (JGI-PGF)"/>
            <person name="Walter F."/>
            <person name="Albersmeier A."/>
            <person name="Kalinowski J."/>
            <person name="Ruckert C."/>
        </authorList>
    </citation>
    <scope>NUCLEOTIDE SEQUENCE</scope>
    <source>
        <strain evidence="2">JCM 19596</strain>
    </source>
</reference>
<dbReference type="Proteomes" id="UP000607197">
    <property type="component" value="Unassembled WGS sequence"/>
</dbReference>
<accession>A0A830FFH0</accession>
<evidence type="ECO:0000313" key="3">
    <source>
        <dbReference type="Proteomes" id="UP000607197"/>
    </source>
</evidence>
<dbReference type="EMBL" id="BMPG01000005">
    <property type="protein sequence ID" value="GGL70357.1"/>
    <property type="molecule type" value="Genomic_DNA"/>
</dbReference>
<dbReference type="AlphaFoldDB" id="A0A830FFH0"/>
<sequence length="179" mass="17997">MPVEGLSALDALVRSASGPLGLLVVFVFSFLCAVALPLPSELVLLAPINLGLPGWGDLAVLVVVASAGKAAGGVVALKVSRRAASTNRFAAITGRFRFGPVVAVEAAIGGVVRRYGVLGLVTTLSIPGAPDTAAIYAFSVGHDDPVEFAAAAFVGTVVRLLIVAGLAAGVLAVLPTDWL</sequence>
<reference evidence="2" key="2">
    <citation type="submission" date="2020-09" db="EMBL/GenBank/DDBJ databases">
        <authorList>
            <person name="Sun Q."/>
            <person name="Ohkuma M."/>
        </authorList>
    </citation>
    <scope>NUCLEOTIDE SEQUENCE</scope>
    <source>
        <strain evidence="2">JCM 19596</strain>
    </source>
</reference>